<evidence type="ECO:0000256" key="4">
    <source>
        <dbReference type="ARBA" id="ARBA00022837"/>
    </source>
</evidence>
<feature type="compositionally biased region" description="Low complexity" evidence="10">
    <location>
        <begin position="887"/>
        <end position="904"/>
    </location>
</feature>
<dbReference type="InterPro" id="IPR002126">
    <property type="entry name" value="Cadherin-like_dom"/>
</dbReference>
<feature type="domain" description="Cadherin" evidence="13">
    <location>
        <begin position="1737"/>
        <end position="1833"/>
    </location>
</feature>
<dbReference type="EMBL" id="CATQJL010000305">
    <property type="protein sequence ID" value="CAJ0603321.1"/>
    <property type="molecule type" value="Genomic_DNA"/>
</dbReference>
<organism evidence="14 15">
    <name type="scientific">Cylicocyclus nassatus</name>
    <name type="common">Nematode worm</name>
    <dbReference type="NCBI Taxonomy" id="53992"/>
    <lineage>
        <taxon>Eukaryota</taxon>
        <taxon>Metazoa</taxon>
        <taxon>Ecdysozoa</taxon>
        <taxon>Nematoda</taxon>
        <taxon>Chromadorea</taxon>
        <taxon>Rhabditida</taxon>
        <taxon>Rhabditina</taxon>
        <taxon>Rhabditomorpha</taxon>
        <taxon>Strongyloidea</taxon>
        <taxon>Strongylidae</taxon>
        <taxon>Cylicocyclus</taxon>
    </lineage>
</organism>
<evidence type="ECO:0000259" key="13">
    <source>
        <dbReference type="PROSITE" id="PS50268"/>
    </source>
</evidence>
<dbReference type="GO" id="GO:0007156">
    <property type="term" value="P:homophilic cell adhesion via plasma membrane adhesion molecules"/>
    <property type="evidence" value="ECO:0007669"/>
    <property type="project" value="InterPro"/>
</dbReference>
<dbReference type="Gene3D" id="2.60.40.60">
    <property type="entry name" value="Cadherins"/>
    <property type="match status" value="15"/>
</dbReference>
<dbReference type="SMART" id="SM00112">
    <property type="entry name" value="CA"/>
    <property type="match status" value="15"/>
</dbReference>
<feature type="domain" description="Cadherin" evidence="13">
    <location>
        <begin position="2650"/>
        <end position="2768"/>
    </location>
</feature>
<feature type="compositionally biased region" description="Basic and acidic residues" evidence="10">
    <location>
        <begin position="423"/>
        <end position="455"/>
    </location>
</feature>
<dbReference type="PROSITE" id="PS00232">
    <property type="entry name" value="CADHERIN_1"/>
    <property type="match status" value="5"/>
</dbReference>
<feature type="compositionally biased region" description="Polar residues" evidence="10">
    <location>
        <begin position="491"/>
        <end position="507"/>
    </location>
</feature>
<keyword evidence="5" id="KW-0130">Cell adhesion</keyword>
<feature type="compositionally biased region" description="Polar residues" evidence="10">
    <location>
        <begin position="2267"/>
        <end position="2277"/>
    </location>
</feature>
<keyword evidence="15" id="KW-1185">Reference proteome</keyword>
<dbReference type="GO" id="GO:0005509">
    <property type="term" value="F:calcium ion binding"/>
    <property type="evidence" value="ECO:0007669"/>
    <property type="project" value="UniProtKB-UniRule"/>
</dbReference>
<dbReference type="SUPFAM" id="SSF49313">
    <property type="entry name" value="Cadherin-like"/>
    <property type="match status" value="14"/>
</dbReference>
<evidence type="ECO:0000256" key="10">
    <source>
        <dbReference type="SAM" id="MobiDB-lite"/>
    </source>
</evidence>
<dbReference type="InterPro" id="IPR020894">
    <property type="entry name" value="Cadherin_CS"/>
</dbReference>
<comment type="caution">
    <text evidence="14">The sequence shown here is derived from an EMBL/GenBank/DDBJ whole genome shotgun (WGS) entry which is preliminary data.</text>
</comment>
<feature type="domain" description="Cadherin" evidence="13">
    <location>
        <begin position="1124"/>
        <end position="1223"/>
    </location>
</feature>
<dbReference type="PROSITE" id="PS50268">
    <property type="entry name" value="CADHERIN_2"/>
    <property type="match status" value="15"/>
</dbReference>
<dbReference type="PANTHER" id="PTHR24026">
    <property type="entry name" value="FAT ATYPICAL CADHERIN-RELATED"/>
    <property type="match status" value="1"/>
</dbReference>
<feature type="region of interest" description="Disordered" evidence="10">
    <location>
        <begin position="853"/>
        <end position="913"/>
    </location>
</feature>
<feature type="transmembrane region" description="Helical" evidence="11">
    <location>
        <begin position="2973"/>
        <end position="2996"/>
    </location>
</feature>
<feature type="compositionally biased region" description="Polar residues" evidence="10">
    <location>
        <begin position="349"/>
        <end position="368"/>
    </location>
</feature>
<feature type="domain" description="Cadherin" evidence="13">
    <location>
        <begin position="1834"/>
        <end position="1940"/>
    </location>
</feature>
<feature type="domain" description="Cadherin" evidence="13">
    <location>
        <begin position="1526"/>
        <end position="1625"/>
    </location>
</feature>
<feature type="domain" description="Cadherin" evidence="13">
    <location>
        <begin position="2435"/>
        <end position="2535"/>
    </location>
</feature>
<feature type="region of interest" description="Disordered" evidence="10">
    <location>
        <begin position="2197"/>
        <end position="2226"/>
    </location>
</feature>
<feature type="compositionally biased region" description="Polar residues" evidence="10">
    <location>
        <begin position="2241"/>
        <end position="2258"/>
    </location>
</feature>
<keyword evidence="4 9" id="KW-0106">Calcium</keyword>
<evidence type="ECO:0000256" key="6">
    <source>
        <dbReference type="ARBA" id="ARBA00022989"/>
    </source>
</evidence>
<feature type="domain" description="Cadherin" evidence="13">
    <location>
        <begin position="2790"/>
        <end position="2879"/>
    </location>
</feature>
<keyword evidence="7 11" id="KW-0472">Membrane</keyword>
<evidence type="ECO:0000313" key="15">
    <source>
        <dbReference type="Proteomes" id="UP001176961"/>
    </source>
</evidence>
<evidence type="ECO:0000256" key="3">
    <source>
        <dbReference type="ARBA" id="ARBA00022737"/>
    </source>
</evidence>
<evidence type="ECO:0000256" key="12">
    <source>
        <dbReference type="SAM" id="SignalP"/>
    </source>
</evidence>
<feature type="compositionally biased region" description="Acidic residues" evidence="10">
    <location>
        <begin position="318"/>
        <end position="335"/>
    </location>
</feature>
<dbReference type="CDD" id="cd11304">
    <property type="entry name" value="Cadherin_repeat"/>
    <property type="match status" value="14"/>
</dbReference>
<gene>
    <name evidence="14" type="ORF">CYNAS_LOCUS15304</name>
</gene>
<sequence length="3103" mass="341552">MTQLSLCLLPLLVLTLQAEDALPPCFFPESESRSFFYDVDSDVAPWTAIAESVVDPPDARLLLASVRPEHPLGINFTERFTLVSTPHGRFALHSVLPLTLPPQVNRTKLFVTVVCNDEAFPLFTVRVTSKDTGNPQFYNEPYYVDVSESIQVGETVITPIVVVDWHSEDAVPKLHIEDADSPFEIITELTNSSSNPVVKIGYNQTTTRQPSRVLLKLVKPIKRLPFTLRIVAGDVNDRTRSTSTSILIRAKPKVEELPSAQENQKVTKLPRTDEEETIMDDGSGEIEEERKNKLRIGQGLSMASDDVETSTTRTETETAQESEKEQEDLAVEGEEVEKAVETERTTATSAQVKRSRPNLSVPANQQLPKESASSAQSSENEQEEDAEEDKVEKATGTEIVRATSTQPPRATSRSSLPISAGKEQPKDSASKTPNLEKEQEKDMAVEGDEAERAIKPESGAPSSKQAPRTTSRSNLPVPANEQPPRVLASPTRGSLSLAEETTQNTGSRIALSAKEDESKPEKEVRSNGLVSSTSPTSSERRTTRSFKRIRHKIALPIARADPPKDPDATRFEECAIAVSLPENSEPGTLVTTLHVLNKKKWTMIDMVNPDGTFLIRQDTGEVFVRDNRLMDRELFSQLELVAEIHGSSHMTECARTRISVELLDENDNKPAFDRESYTFIVSDRIPVEEAVGVVRARDIDEGLAGRVTYRIVNESVPFKIRRKGKDGEIITKEELFGPRKYHLLIEAHDNAPPFQSSRIFANIFVTASGKPTTTTTVPPSTETAKRKRINGVLSATLEPLDLNLITEPLNGREASAEASLIRSSIASPTSVTRAYRTLKRILRTSTIVTTATSPAMTTTVPTTTAPRPVHPTLLSHVDDKTNMEANSTDTSTTSTESSEDYSSSESEEEPTYNGNFAFDEPSYYFEVFGPPREGDILGRVEARPRTQMYGLERNVSGAFKIDPDIGEISVGRTLGRLANGNHTFEVSATDGLHTAQTVVTVRLDTRRNRNEAVPRFEKSRYVFRVEENRPPSVVGVVRAYHVALTSGDISLRYELINDFGNPSLPFRVHGISGEVTTEAPLDHEEKKNYEFKIRACLSVNPTNCGYTAVVVIVDDLNDNSPQFPATEVQISLPSDLPTGSDVITLQATDADSGPNGDVNYAISPPSEVFGIDYHTGVVQTIAPLTESLYEVEVEAFDHGDPKRTEVTKLIIFVHGTNPSAPVFDEKRYEVTVTSPVRAGSVVAKMHAKDPDPGLEGQITYRFDTTDSRNQAHTRKFSINEQTGVVSAIEPLTANDGPFDLVVIAEDQSTIYKRKTTAILHIEIVGDTSLRFLPLPSTIYISTEKAVGSVVLRASAFTASSMPVHFRILEDGAPFVMDGDLLRVASHLSPGETNLTVRAETDNAHSDHRLKVVVMYDRDKYPVFPQLTYDIDIPIDSVFPLTAHRFDAQLLNGTLMYRFFPDGTAPVGLSIHPNSGELIVDSVYANTPSNHDTQFVVVRAINLNYPEFYSDVGVAISLVSSKSLRFPQSIYRMQLIENTPIGTALYPPLEVFPKSPGVTYTINPPTPLSILSNGTLVVNSAVDLEQLPVDQSSSLHFIITATSDDAKAAAKLQLKIKDVNEFAPEFESALYEASVPEDAVPGSVITQVRASDADGSDGTHLLYRIAGGSGRELVFIQEDGTLILGDYALDRETLKQFDVIVEAIDNSGNKDSTTVRVTIEDRNDNAPVFEHTDLVWNVTEGSRDATLEIVATDGDTGRNGEVHFRLIGGNQELFLIKGKTPHSAVLKLNGPLDHETQATYDLTVEARDGGNPPKSSTAVVRVNVINRNDSPPFFKKINYEQEVPSNLPVGYPILTLSVNDADRDRVSFSVLGDKRCSSFAVDPNGVVSFSKPESSRSVGEVTCIISATDGVHTSNATLRLNISDAQQPTIKTPQKNHPPRFASEIYTVTVTPDKDGQVLKKVRATDPDGDAISYSIEPPEFRNLFSVDAEGRITARVPIGELKQAMYSFLVIAEDDGNPVMTSFTNIRAKVPENENHVVTANSLEGSATVVTDTPITRSSSGRSKPTVSQTKSPTNVQSSRTTMSWVNIRPSMSTTTSPIESTEAAISFKRRKYTYAIRTDSPVGTYLGQVEVNNKDDVGLVFENTRQFEFDKDGWIRSASLFSSPDRIQDNILAIKDEEVVATVPFVVHILTPEMLGHSTSPKPSTTVRTTMATETSVETSESEIDVPDLTTIKSVSVITSRTTEQPSTAEDFTSSSPSPIPAGDAQLSSTEESATFPSSHPTDTSEESHSSSEPIFVRTKFPPLQITEVTTVKVQRSTSEAEATTEAGMFAFKRSMYFAFVPEGQYSNGIRLSVKPEPLSVNRDTEVKYEIDENTHNIPFFITTDGQLVVFDVDREKKSSYMFGVKATSPEFGEARTTINVTILDTNDNYPIFAESPSALGIYKDIAVGTPLFHFNAQDKDADNYGAITYGLEEPESPFEINPDDGTLYIAHALDSTPEYSLTVFARDNGRPSLKSTQRVIINVFDPSVDTPQFQKEQPESVVFFGTPPNSEVATILAGPTLNTKPDQERILYNLENNYGGLFAIEDGGRVILARKPTEDEVDRYVQLNITAENSQGTDWTTLNVFLEGNNSTTTSTQKPTDNSKCYFPTKLYTAEIMENLSGRRKLTKVTSNCEMEGRPYSYSFVYPTQQFELNPKTGEISVILPLDREERTYNFLYIDVSSEDESTPKRVVRENPIIKNAQAKLNYSQTLVVVRVLDENDNAPAFLHGADDDDSLVAVVDWQARLFSPVIRLEAKDADEHAQLSYSLSGTNSDYFAVNATSGLVVLAKLILDYTGDSFQLTATVTDGIHIVPTPLRIYVISPSSSLVQLTSEVPHSMIDQRNVERMLNELNGLDNRLLIKQPFVDQQGHADPKRSHLFVYALDKKTRIPYLKEDLAKVLEHHAASLLSSPSKISEVSLLSPPATLSAFDLTLAILCILLVLLLLAACCILTSYCKKRRAIATSDREYMVSTLGGPRPYDVEEVTRTTAQRVLSARPLPEPMTNQIEVAVSPIFVGEMTNKSDTTQAFSNSIRERPSLLQSALARQKVHAADVKPMKSQQD</sequence>
<feature type="domain" description="Cadherin" evidence="13">
    <location>
        <begin position="1017"/>
        <end position="1123"/>
    </location>
</feature>
<dbReference type="Proteomes" id="UP001176961">
    <property type="component" value="Unassembled WGS sequence"/>
</dbReference>
<feature type="compositionally biased region" description="Low complexity" evidence="10">
    <location>
        <begin position="2210"/>
        <end position="2220"/>
    </location>
</feature>
<evidence type="ECO:0000256" key="1">
    <source>
        <dbReference type="ARBA" id="ARBA00004370"/>
    </source>
</evidence>
<evidence type="ECO:0000256" key="2">
    <source>
        <dbReference type="ARBA" id="ARBA00022692"/>
    </source>
</evidence>
<dbReference type="GO" id="GO:0005886">
    <property type="term" value="C:plasma membrane"/>
    <property type="evidence" value="ECO:0007669"/>
    <property type="project" value="InterPro"/>
</dbReference>
<feature type="region of interest" description="Disordered" evidence="10">
    <location>
        <begin position="2053"/>
        <end position="2080"/>
    </location>
</feature>
<keyword evidence="3" id="KW-0677">Repeat</keyword>
<feature type="region of interest" description="Disordered" evidence="10">
    <location>
        <begin position="255"/>
        <end position="544"/>
    </location>
</feature>
<protein>
    <recommendedName>
        <fullName evidence="13">Cadherin domain-containing protein</fullName>
    </recommendedName>
</protein>
<feature type="compositionally biased region" description="Basic and acidic residues" evidence="10">
    <location>
        <begin position="513"/>
        <end position="525"/>
    </location>
</feature>
<dbReference type="FunFam" id="2.60.40.60:FF:000116">
    <property type="entry name" value="Dachsous cadherin-related 2"/>
    <property type="match status" value="2"/>
</dbReference>
<feature type="compositionally biased region" description="Low complexity" evidence="10">
    <location>
        <begin position="370"/>
        <end position="379"/>
    </location>
</feature>
<feature type="compositionally biased region" description="Acidic residues" evidence="10">
    <location>
        <begin position="380"/>
        <end position="389"/>
    </location>
</feature>
<reference evidence="14" key="1">
    <citation type="submission" date="2023-07" db="EMBL/GenBank/DDBJ databases">
        <authorList>
            <consortium name="CYATHOMIX"/>
        </authorList>
    </citation>
    <scope>NUCLEOTIDE SEQUENCE</scope>
    <source>
        <strain evidence="14">N/A</strain>
    </source>
</reference>
<evidence type="ECO:0000256" key="8">
    <source>
        <dbReference type="ARBA" id="ARBA00023180"/>
    </source>
</evidence>
<dbReference type="PANTHER" id="PTHR24026:SF136">
    <property type="entry name" value="PROTOCADHERIN-23"/>
    <property type="match status" value="1"/>
</dbReference>
<feature type="domain" description="Cadherin" evidence="13">
    <location>
        <begin position="1955"/>
        <end position="2056"/>
    </location>
</feature>
<feature type="compositionally biased region" description="Low complexity" evidence="10">
    <location>
        <begin position="853"/>
        <end position="872"/>
    </location>
</feature>
<feature type="compositionally biased region" description="Polar residues" evidence="10">
    <location>
        <begin position="2198"/>
        <end position="2209"/>
    </location>
</feature>
<feature type="compositionally biased region" description="Polar residues" evidence="10">
    <location>
        <begin position="460"/>
        <end position="474"/>
    </location>
</feature>
<dbReference type="PRINTS" id="PR00205">
    <property type="entry name" value="CADHERIN"/>
</dbReference>
<feature type="region of interest" description="Disordered" evidence="10">
    <location>
        <begin position="2241"/>
        <end position="2295"/>
    </location>
</feature>
<keyword evidence="12" id="KW-0732">Signal</keyword>
<evidence type="ECO:0000256" key="7">
    <source>
        <dbReference type="ARBA" id="ARBA00023136"/>
    </source>
</evidence>
<feature type="domain" description="Cadherin" evidence="13">
    <location>
        <begin position="1224"/>
        <end position="1337"/>
    </location>
</feature>
<feature type="compositionally biased region" description="Polar residues" evidence="10">
    <location>
        <begin position="402"/>
        <end position="417"/>
    </location>
</feature>
<evidence type="ECO:0000313" key="14">
    <source>
        <dbReference type="EMBL" id="CAJ0603321.1"/>
    </source>
</evidence>
<keyword evidence="2 11" id="KW-0812">Transmembrane</keyword>
<dbReference type="InterPro" id="IPR015919">
    <property type="entry name" value="Cadherin-like_sf"/>
</dbReference>
<feature type="domain" description="Cadherin" evidence="13">
    <location>
        <begin position="572"/>
        <end position="672"/>
    </location>
</feature>
<name>A0AA36M9B2_CYLNA</name>
<evidence type="ECO:0000256" key="9">
    <source>
        <dbReference type="PROSITE-ProRule" id="PRU00043"/>
    </source>
</evidence>
<keyword evidence="8" id="KW-0325">Glycoprotein</keyword>
<keyword evidence="6 11" id="KW-1133">Transmembrane helix</keyword>
<evidence type="ECO:0000256" key="11">
    <source>
        <dbReference type="SAM" id="Phobius"/>
    </source>
</evidence>
<proteinExistence type="predicted"/>
<comment type="subcellular location">
    <subcellularLocation>
        <location evidence="1">Membrane</location>
    </subcellularLocation>
</comment>
<feature type="domain" description="Cadherin" evidence="13">
    <location>
        <begin position="673"/>
        <end position="781"/>
    </location>
</feature>
<dbReference type="Pfam" id="PF00028">
    <property type="entry name" value="Cadherin"/>
    <property type="match status" value="6"/>
</dbReference>
<feature type="domain" description="Cadherin" evidence="13">
    <location>
        <begin position="2334"/>
        <end position="2434"/>
    </location>
</feature>
<accession>A0AA36M9B2</accession>
<evidence type="ECO:0000256" key="5">
    <source>
        <dbReference type="ARBA" id="ARBA00022889"/>
    </source>
</evidence>
<feature type="domain" description="Cadherin" evidence="13">
    <location>
        <begin position="949"/>
        <end position="1016"/>
    </location>
</feature>
<feature type="signal peptide" evidence="12">
    <location>
        <begin position="1"/>
        <end position="18"/>
    </location>
</feature>
<feature type="chain" id="PRO_5041218830" description="Cadherin domain-containing protein" evidence="12">
    <location>
        <begin position="19"/>
        <end position="3103"/>
    </location>
</feature>
<feature type="compositionally biased region" description="Acidic residues" evidence="10">
    <location>
        <begin position="273"/>
        <end position="287"/>
    </location>
</feature>
<feature type="domain" description="Cadherin" evidence="13">
    <location>
        <begin position="1626"/>
        <end position="1728"/>
    </location>
</feature>